<dbReference type="GO" id="GO:0004641">
    <property type="term" value="F:phosphoribosylformylglycinamidine cyclo-ligase activity"/>
    <property type="evidence" value="ECO:0007669"/>
    <property type="project" value="UniProtKB-EC"/>
</dbReference>
<dbReference type="Gene3D" id="3.30.470.20">
    <property type="entry name" value="ATP-grasp fold, B domain"/>
    <property type="match status" value="1"/>
</dbReference>
<evidence type="ECO:0000256" key="2">
    <source>
        <dbReference type="ARBA" id="ARBA00005174"/>
    </source>
</evidence>
<evidence type="ECO:0000259" key="16">
    <source>
        <dbReference type="PROSITE" id="PS50975"/>
    </source>
</evidence>
<dbReference type="Pfam" id="PF02843">
    <property type="entry name" value="GARS_C"/>
    <property type="match status" value="1"/>
</dbReference>
<dbReference type="AlphaFoldDB" id="A0AAW0E5Q4"/>
<dbReference type="SUPFAM" id="SSF56042">
    <property type="entry name" value="PurM C-terminal domain-like"/>
    <property type="match status" value="1"/>
</dbReference>
<dbReference type="PANTHER" id="PTHR10520">
    <property type="entry name" value="TRIFUNCTIONAL PURINE BIOSYNTHETIC PROTEIN ADENOSINE-3-RELATED"/>
    <property type="match status" value="1"/>
</dbReference>
<dbReference type="SMART" id="SM01210">
    <property type="entry name" value="GARS_C"/>
    <property type="match status" value="1"/>
</dbReference>
<reference evidence="17 18" key="1">
    <citation type="submission" date="2024-01" db="EMBL/GenBank/DDBJ databases">
        <title>A draft genome for a cacao thread blight-causing isolate of Paramarasmius palmivorus.</title>
        <authorList>
            <person name="Baruah I.K."/>
            <person name="Bukari Y."/>
            <person name="Amoako-Attah I."/>
            <person name="Meinhardt L.W."/>
            <person name="Bailey B.A."/>
            <person name="Cohen S.P."/>
        </authorList>
    </citation>
    <scope>NUCLEOTIDE SEQUENCE [LARGE SCALE GENOMIC DNA]</scope>
    <source>
        <strain evidence="17 18">GH-12</strain>
    </source>
</reference>
<dbReference type="Proteomes" id="UP001383192">
    <property type="component" value="Unassembled WGS sequence"/>
</dbReference>
<evidence type="ECO:0000256" key="13">
    <source>
        <dbReference type="ARBA" id="ARBA00047843"/>
    </source>
</evidence>
<protein>
    <submittedName>
        <fullName evidence="17">Bifunctional purine biosynthetic protein ADE5,7</fullName>
    </submittedName>
</protein>
<evidence type="ECO:0000256" key="8">
    <source>
        <dbReference type="ARBA" id="ARBA00022840"/>
    </source>
</evidence>
<keyword evidence="18" id="KW-1185">Reference proteome</keyword>
<dbReference type="InterPro" id="IPR020562">
    <property type="entry name" value="PRibGlycinamide_synth_N"/>
</dbReference>
<comment type="caution">
    <text evidence="17">The sequence shown here is derived from an EMBL/GenBank/DDBJ whole genome shotgun (WGS) entry which is preliminary data.</text>
</comment>
<dbReference type="PROSITE" id="PS00184">
    <property type="entry name" value="GARS"/>
    <property type="match status" value="1"/>
</dbReference>
<dbReference type="InterPro" id="IPR020560">
    <property type="entry name" value="PRibGlycinamide_synth_C-dom"/>
</dbReference>
<dbReference type="FunFam" id="3.90.600.10:FF:000001">
    <property type="entry name" value="Trifunctional purine biosynthetic protein adenosine-3"/>
    <property type="match status" value="1"/>
</dbReference>
<evidence type="ECO:0000256" key="7">
    <source>
        <dbReference type="ARBA" id="ARBA00022755"/>
    </source>
</evidence>
<evidence type="ECO:0000256" key="15">
    <source>
        <dbReference type="PROSITE-ProRule" id="PRU00409"/>
    </source>
</evidence>
<dbReference type="InterPro" id="IPR011761">
    <property type="entry name" value="ATP-grasp"/>
</dbReference>
<accession>A0AAW0E5Q4</accession>
<dbReference type="Pfam" id="PF00586">
    <property type="entry name" value="AIRS"/>
    <property type="match status" value="1"/>
</dbReference>
<dbReference type="SMART" id="SM01209">
    <property type="entry name" value="GARS_A"/>
    <property type="match status" value="1"/>
</dbReference>
<dbReference type="FunFam" id="3.30.470.20:FF:000018">
    <property type="entry name" value="Trifunctional purine biosynthetic protein adenosine-3"/>
    <property type="match status" value="1"/>
</dbReference>
<dbReference type="InterPro" id="IPR000115">
    <property type="entry name" value="PRibGlycinamide_synth"/>
</dbReference>
<dbReference type="GO" id="GO:0005524">
    <property type="term" value="F:ATP binding"/>
    <property type="evidence" value="ECO:0007669"/>
    <property type="project" value="UniProtKB-UniRule"/>
</dbReference>
<evidence type="ECO:0000256" key="3">
    <source>
        <dbReference type="ARBA" id="ARBA00007423"/>
    </source>
</evidence>
<evidence type="ECO:0000256" key="5">
    <source>
        <dbReference type="ARBA" id="ARBA00022723"/>
    </source>
</evidence>
<sequence>MSITVLVIGSGAREHALAWKISQSPLVDHIYLCPGNGGTTSIPNSSNVDLSSSDFPRLVEFAIQKNVNLVVPGPEQPLVDGIETYFRKVGIPVFGPSQAAARMEGSKAFAKEFMAKHSIPTAQYRTFQSKQVDAAIDYVKTCGHKVVLKASGLAAGKGVLIPETAEEAIVGLKEIMVDNVFGSAGIARLIAGDEVVIEEFLEGPEISILALSDGYSIVPLPPAQDHKRIGEGDTGPNTGGMGAYAPAPVATPAILEQIMNETLKPTIDGMRRDGFPFVGCLFTGFILTSNGPKVLEYNVRFGDPETEAVMLLLDEKADLAAILLACAEHRLDSVPIPIRPGSAVSVILASGGYPGSYPKGKAITIDQQSIPKNVVVFHAGTSQSGEQVVTSGGRVIAVTAYAPTLQEALEAAYKGVDCVSFDGKTYRRDIAHRALKASATEKTSVTQGLTYAQAGVSVDAGNSLVEAIKPFVRSTRRRGADAEIGGFGGVFDLKATGYKDPVLVSGTDGVGTKLRVAVDVGIHDTVGIDLVAMSVNDLLVQGAEPLYFLDYYGCSKLEVPVATQVIKGITEGCRQANCALIGGETAEMPGMYQLGDYDLAGFAVGAVERDQILPKADIVPGDILLGVASSGLHSNGFSLVRKIVSASGLSYSSPCPWNSQIALGQALLEPTRIYIRQVLPAAQAGLIKGMSHITGGGFVENIPRVLPKGTGCIVDASTWELPPVFKFLMKHGGVEPLEMARTFNNGIGMVVIVTKENVDATIRALKEAGGADVYQIGEVTAKDGVVMNNVHVWSS</sequence>
<dbReference type="EMBL" id="JAYKXP010000004">
    <property type="protein sequence ID" value="KAK7059178.1"/>
    <property type="molecule type" value="Genomic_DNA"/>
</dbReference>
<dbReference type="GO" id="GO:0046872">
    <property type="term" value="F:metal ion binding"/>
    <property type="evidence" value="ECO:0007669"/>
    <property type="project" value="UniProtKB-KW"/>
</dbReference>
<dbReference type="InterPro" id="IPR020561">
    <property type="entry name" value="PRibGlycinamid_synth_ATP-grasp"/>
</dbReference>
<dbReference type="InterPro" id="IPR016185">
    <property type="entry name" value="PreATP-grasp_dom_sf"/>
</dbReference>
<dbReference type="Gene3D" id="3.30.1490.20">
    <property type="entry name" value="ATP-grasp fold, A domain"/>
    <property type="match status" value="1"/>
</dbReference>
<keyword evidence="10" id="KW-0511">Multifunctional enzyme</keyword>
<dbReference type="SUPFAM" id="SSF55326">
    <property type="entry name" value="PurM N-terminal domain-like"/>
    <property type="match status" value="1"/>
</dbReference>
<organism evidence="17 18">
    <name type="scientific">Paramarasmius palmivorus</name>
    <dbReference type="NCBI Taxonomy" id="297713"/>
    <lineage>
        <taxon>Eukaryota</taxon>
        <taxon>Fungi</taxon>
        <taxon>Dikarya</taxon>
        <taxon>Basidiomycota</taxon>
        <taxon>Agaricomycotina</taxon>
        <taxon>Agaricomycetes</taxon>
        <taxon>Agaricomycetidae</taxon>
        <taxon>Agaricales</taxon>
        <taxon>Marasmiineae</taxon>
        <taxon>Marasmiaceae</taxon>
        <taxon>Paramarasmius</taxon>
    </lineage>
</organism>
<comment type="pathway">
    <text evidence="1">Purine metabolism; IMP biosynthesis via de novo pathway; 5-amino-1-(5-phospho-D-ribosyl)imidazole from N(2)-formyl-N(1)-(5-phospho-D-ribosyl)glycinamide: step 2/2.</text>
</comment>
<comment type="function">
    <text evidence="11">Catalyzes the second and fifth step in the 'de novo' purine biosynthesis pathway; contains phosphoribosylamine--glycine ligase (GARS) and phosphoribosylformylglycinamidine cyclo-ligase (AIRS) activities.</text>
</comment>
<dbReference type="Pfam" id="PF02844">
    <property type="entry name" value="GARS_N"/>
    <property type="match status" value="1"/>
</dbReference>
<dbReference type="GO" id="GO:0046084">
    <property type="term" value="P:adenine biosynthetic process"/>
    <property type="evidence" value="ECO:0007669"/>
    <property type="project" value="TreeGrafter"/>
</dbReference>
<dbReference type="SUPFAM" id="SSF52440">
    <property type="entry name" value="PreATP-grasp domain"/>
    <property type="match status" value="1"/>
</dbReference>
<keyword evidence="6 15" id="KW-0547">Nucleotide-binding</keyword>
<dbReference type="Pfam" id="PF02769">
    <property type="entry name" value="AIRS_C"/>
    <property type="match status" value="1"/>
</dbReference>
<comment type="catalytic activity">
    <reaction evidence="13">
        <text>5-phospho-beta-D-ribosylamine + glycine + ATP = N(1)-(5-phospho-beta-D-ribosyl)glycinamide + ADP + phosphate + H(+)</text>
        <dbReference type="Rhea" id="RHEA:17453"/>
        <dbReference type="ChEBI" id="CHEBI:15378"/>
        <dbReference type="ChEBI" id="CHEBI:30616"/>
        <dbReference type="ChEBI" id="CHEBI:43474"/>
        <dbReference type="ChEBI" id="CHEBI:57305"/>
        <dbReference type="ChEBI" id="CHEBI:58681"/>
        <dbReference type="ChEBI" id="CHEBI:143788"/>
        <dbReference type="ChEBI" id="CHEBI:456216"/>
        <dbReference type="EC" id="6.3.4.13"/>
    </reaction>
</comment>
<evidence type="ECO:0000256" key="11">
    <source>
        <dbReference type="ARBA" id="ARBA00029388"/>
    </source>
</evidence>
<proteinExistence type="inferred from homology"/>
<evidence type="ECO:0000256" key="10">
    <source>
        <dbReference type="ARBA" id="ARBA00023268"/>
    </source>
</evidence>
<keyword evidence="9" id="KW-0464">Manganese</keyword>
<dbReference type="Gene3D" id="3.90.600.10">
    <property type="entry name" value="Phosphoribosylglycinamide synthetase, C-terminal domain"/>
    <property type="match status" value="1"/>
</dbReference>
<keyword evidence="4" id="KW-0436">Ligase</keyword>
<dbReference type="GO" id="GO:0006189">
    <property type="term" value="P:'de novo' IMP biosynthetic process"/>
    <property type="evidence" value="ECO:0007669"/>
    <property type="project" value="InterPro"/>
</dbReference>
<dbReference type="PROSITE" id="PS50975">
    <property type="entry name" value="ATP_GRASP"/>
    <property type="match status" value="1"/>
</dbReference>
<evidence type="ECO:0000256" key="6">
    <source>
        <dbReference type="ARBA" id="ARBA00022741"/>
    </source>
</evidence>
<dbReference type="InterPro" id="IPR036921">
    <property type="entry name" value="PurM-like_N_sf"/>
</dbReference>
<dbReference type="GO" id="GO:0005829">
    <property type="term" value="C:cytosol"/>
    <property type="evidence" value="ECO:0007669"/>
    <property type="project" value="TreeGrafter"/>
</dbReference>
<dbReference type="HAMAP" id="MF_00741">
    <property type="entry name" value="AIRS"/>
    <property type="match status" value="1"/>
</dbReference>
<keyword evidence="7" id="KW-0658">Purine biosynthesis</keyword>
<dbReference type="GO" id="GO:0004637">
    <property type="term" value="F:phosphoribosylamine-glycine ligase activity"/>
    <property type="evidence" value="ECO:0007669"/>
    <property type="project" value="UniProtKB-EC"/>
</dbReference>
<dbReference type="InterPro" id="IPR020559">
    <property type="entry name" value="PRibGlycinamide_synth_CS"/>
</dbReference>
<dbReference type="InterPro" id="IPR037123">
    <property type="entry name" value="PRibGlycinamide_synth_C_sf"/>
</dbReference>
<keyword evidence="5" id="KW-0479">Metal-binding</keyword>
<evidence type="ECO:0000256" key="9">
    <source>
        <dbReference type="ARBA" id="ARBA00023211"/>
    </source>
</evidence>
<dbReference type="PANTHER" id="PTHR10520:SF12">
    <property type="entry name" value="TRIFUNCTIONAL PURINE BIOSYNTHETIC PROTEIN ADENOSINE-3"/>
    <property type="match status" value="1"/>
</dbReference>
<dbReference type="InterPro" id="IPR010918">
    <property type="entry name" value="PurM-like_C_dom"/>
</dbReference>
<gene>
    <name evidence="17" type="primary">ADE57</name>
    <name evidence="17" type="ORF">VNI00_001805</name>
</gene>
<dbReference type="NCBIfam" id="TIGR00877">
    <property type="entry name" value="purD"/>
    <property type="match status" value="1"/>
</dbReference>
<dbReference type="NCBIfam" id="TIGR00878">
    <property type="entry name" value="purM"/>
    <property type="match status" value="1"/>
</dbReference>
<evidence type="ECO:0000256" key="1">
    <source>
        <dbReference type="ARBA" id="ARBA00004686"/>
    </source>
</evidence>
<dbReference type="FunFam" id="3.30.1330.10:FF:000001">
    <property type="entry name" value="Phosphoribosylformylglycinamidine cyclo-ligase"/>
    <property type="match status" value="1"/>
</dbReference>
<comment type="pathway">
    <text evidence="2">Purine metabolism; IMP biosynthesis via de novo pathway; N(1)-(5-phospho-D-ribosyl)glycinamide from 5-phospho-alpha-D-ribose 1-diphosphate: step 2/2.</text>
</comment>
<evidence type="ECO:0000256" key="4">
    <source>
        <dbReference type="ARBA" id="ARBA00022598"/>
    </source>
</evidence>
<dbReference type="HAMAP" id="MF_00138">
    <property type="entry name" value="GARS"/>
    <property type="match status" value="1"/>
</dbReference>
<dbReference type="InterPro" id="IPR011054">
    <property type="entry name" value="Rudment_hybrid_motif"/>
</dbReference>
<dbReference type="FunFam" id="3.40.50.20:FF:000006">
    <property type="entry name" value="Phosphoribosylamine--glycine ligase, chloroplastic"/>
    <property type="match status" value="1"/>
</dbReference>
<evidence type="ECO:0000313" key="17">
    <source>
        <dbReference type="EMBL" id="KAK7059178.1"/>
    </source>
</evidence>
<dbReference type="InterPro" id="IPR036676">
    <property type="entry name" value="PurM-like_C_sf"/>
</dbReference>
<dbReference type="SUPFAM" id="SSF51246">
    <property type="entry name" value="Rudiment single hybrid motif"/>
    <property type="match status" value="1"/>
</dbReference>
<name>A0AAW0E5Q4_9AGAR</name>
<evidence type="ECO:0000256" key="14">
    <source>
        <dbReference type="ARBA" id="ARBA00049057"/>
    </source>
</evidence>
<dbReference type="InterPro" id="IPR004733">
    <property type="entry name" value="PurM_cligase"/>
</dbReference>
<dbReference type="Gene3D" id="3.90.650.10">
    <property type="entry name" value="PurM-like C-terminal domain"/>
    <property type="match status" value="1"/>
</dbReference>
<comment type="catalytic activity">
    <reaction evidence="14">
        <text>2-formamido-N(1)-(5-O-phospho-beta-D-ribosyl)acetamidine + ATP = 5-amino-1-(5-phospho-beta-D-ribosyl)imidazole + ADP + phosphate + H(+)</text>
        <dbReference type="Rhea" id="RHEA:23032"/>
        <dbReference type="ChEBI" id="CHEBI:15378"/>
        <dbReference type="ChEBI" id="CHEBI:30616"/>
        <dbReference type="ChEBI" id="CHEBI:43474"/>
        <dbReference type="ChEBI" id="CHEBI:137981"/>
        <dbReference type="ChEBI" id="CHEBI:147287"/>
        <dbReference type="ChEBI" id="CHEBI:456216"/>
        <dbReference type="EC" id="6.3.3.1"/>
    </reaction>
</comment>
<evidence type="ECO:0000313" key="18">
    <source>
        <dbReference type="Proteomes" id="UP001383192"/>
    </source>
</evidence>
<keyword evidence="8 15" id="KW-0067">ATP-binding</keyword>
<evidence type="ECO:0000256" key="12">
    <source>
        <dbReference type="ARBA" id="ARBA00029444"/>
    </source>
</evidence>
<dbReference type="Gene3D" id="3.40.50.20">
    <property type="match status" value="1"/>
</dbReference>
<dbReference type="InterPro" id="IPR013815">
    <property type="entry name" value="ATP_grasp_subdomain_1"/>
</dbReference>
<dbReference type="CDD" id="cd02196">
    <property type="entry name" value="PurM"/>
    <property type="match status" value="1"/>
</dbReference>
<dbReference type="SUPFAM" id="SSF56059">
    <property type="entry name" value="Glutathione synthetase ATP-binding domain-like"/>
    <property type="match status" value="1"/>
</dbReference>
<feature type="domain" description="ATP-grasp" evidence="16">
    <location>
        <begin position="111"/>
        <end position="328"/>
    </location>
</feature>
<comment type="similarity">
    <text evidence="3">In the N-terminal section; belongs to the GARS family.</text>
</comment>
<dbReference type="Gene3D" id="3.30.1330.10">
    <property type="entry name" value="PurM-like, N-terminal domain"/>
    <property type="match status" value="1"/>
</dbReference>
<dbReference type="InterPro" id="IPR016188">
    <property type="entry name" value="PurM-like_N"/>
</dbReference>
<comment type="similarity">
    <text evidence="12">In the C-terminal section; belongs to the AIR synthase family.</text>
</comment>
<dbReference type="FunFam" id="3.90.650.10:FF:000019">
    <property type="entry name" value="Trifunctional purine biosynthetic protein adenosine-3"/>
    <property type="match status" value="1"/>
</dbReference>
<dbReference type="Pfam" id="PF01071">
    <property type="entry name" value="GARS_A"/>
    <property type="match status" value="1"/>
</dbReference>